<feature type="signal peptide" evidence="1">
    <location>
        <begin position="1"/>
        <end position="22"/>
    </location>
</feature>
<sequence length="286" mass="31790">MPAGRLMLLVSVGSRLLWLVPSCNVWHFHLNGCPQRRTQQAVRYLFLCTPGSSSSRSLHLSADLVSEPSFLLPCELISLCPWSGGNASPKWPHFDIFLRPQGSRIDGWRMEIGLQCVDIFICRLAALVPAPADGIPAPSVGFHCHFCGNEFGTPSTSPLEAADDAFCASTASDWIMHHDHGLPGSWCLVPGSGCGDDCPLRAWILAGFRCRSLSRLAFWHFRSSPPPPSPPPLCRAYGYRHILRHVRESHPAKRFPNAFRSPHTCLQIPQISVIRFLCLRFICSIR</sequence>
<dbReference type="AlphaFoldDB" id="Q6IKY7"/>
<feature type="chain" id="PRO_5004274580" evidence="1">
    <location>
        <begin position="23"/>
        <end position="286"/>
    </location>
</feature>
<keyword evidence="1" id="KW-0732">Signal</keyword>
<reference evidence="2" key="1">
    <citation type="journal article" date="2003" name="Genome Biol.">
        <title>An integrated gene annotation and transcriptional profiling approach towards the full gene content of the Drosophila genome.</title>
        <authorList>
            <person name="Hild M."/>
            <person name="Beckmann B."/>
            <person name="Haas S.A."/>
            <person name="Koch B."/>
            <person name="Solovyev V."/>
            <person name="Busold C."/>
            <person name="Fellenberg K."/>
            <person name="Boutros M."/>
            <person name="Vingron M."/>
            <person name="Sauer F."/>
            <person name="Hoheisel J.D."/>
            <person name="Paro R."/>
        </authorList>
    </citation>
    <scope>NUCLEOTIDE SEQUENCE</scope>
</reference>
<evidence type="ECO:0000313" key="2">
    <source>
        <dbReference type="EMBL" id="DAA03072.1"/>
    </source>
</evidence>
<protein>
    <submittedName>
        <fullName evidence="2">HDC11023</fullName>
    </submittedName>
</protein>
<dbReference type="EMBL" id="BK002229">
    <property type="protein sequence ID" value="DAA03072.1"/>
    <property type="molecule type" value="Genomic_DNA"/>
</dbReference>
<name>Q6IKY7_DROME</name>
<accession>Q6IKY7</accession>
<evidence type="ECO:0000256" key="1">
    <source>
        <dbReference type="SAM" id="SignalP"/>
    </source>
</evidence>
<proteinExistence type="predicted"/>
<gene>
    <name evidence="2" type="ORF">HDC11023</name>
</gene>
<organism evidence="2">
    <name type="scientific">Drosophila melanogaster</name>
    <name type="common">Fruit fly</name>
    <dbReference type="NCBI Taxonomy" id="7227"/>
    <lineage>
        <taxon>Eukaryota</taxon>
        <taxon>Metazoa</taxon>
        <taxon>Ecdysozoa</taxon>
        <taxon>Arthropoda</taxon>
        <taxon>Hexapoda</taxon>
        <taxon>Insecta</taxon>
        <taxon>Pterygota</taxon>
        <taxon>Neoptera</taxon>
        <taxon>Endopterygota</taxon>
        <taxon>Diptera</taxon>
        <taxon>Brachycera</taxon>
        <taxon>Muscomorpha</taxon>
        <taxon>Ephydroidea</taxon>
        <taxon>Drosophilidae</taxon>
        <taxon>Drosophila</taxon>
        <taxon>Sophophora</taxon>
    </lineage>
</organism>